<feature type="region of interest" description="Disordered" evidence="6">
    <location>
        <begin position="563"/>
        <end position="583"/>
    </location>
</feature>
<feature type="region of interest" description="Disordered" evidence="6">
    <location>
        <begin position="603"/>
        <end position="635"/>
    </location>
</feature>
<keyword evidence="8" id="KW-1185">Reference proteome</keyword>
<dbReference type="InterPro" id="IPR044174">
    <property type="entry name" value="BC10-like"/>
</dbReference>
<comment type="caution">
    <text evidence="7">The sequence shown here is derived from an EMBL/GenBank/DDBJ whole genome shotgun (WGS) entry which is preliminary data.</text>
</comment>
<accession>A0ABP1FW52</accession>
<evidence type="ECO:0000256" key="3">
    <source>
        <dbReference type="ARBA" id="ARBA00022679"/>
    </source>
</evidence>
<feature type="compositionally biased region" description="Basic and acidic residues" evidence="6">
    <location>
        <begin position="574"/>
        <end position="583"/>
    </location>
</feature>
<dbReference type="Proteomes" id="UP001497392">
    <property type="component" value="Unassembled WGS sequence"/>
</dbReference>
<proteinExistence type="predicted"/>
<dbReference type="InterPro" id="IPR003406">
    <property type="entry name" value="Glyco_trans_14"/>
</dbReference>
<dbReference type="Pfam" id="PF02485">
    <property type="entry name" value="Branch"/>
    <property type="match status" value="1"/>
</dbReference>
<evidence type="ECO:0000313" key="7">
    <source>
        <dbReference type="EMBL" id="CAL5221762.1"/>
    </source>
</evidence>
<comment type="subcellular location">
    <subcellularLocation>
        <location evidence="1">Membrane</location>
        <topology evidence="1">Single-pass type II membrane protein</topology>
    </subcellularLocation>
</comment>
<evidence type="ECO:0000256" key="4">
    <source>
        <dbReference type="ARBA" id="ARBA00023136"/>
    </source>
</evidence>
<dbReference type="EMBL" id="CAXHTA020000005">
    <property type="protein sequence ID" value="CAL5221762.1"/>
    <property type="molecule type" value="Genomic_DNA"/>
</dbReference>
<evidence type="ECO:0000313" key="8">
    <source>
        <dbReference type="Proteomes" id="UP001497392"/>
    </source>
</evidence>
<evidence type="ECO:0000256" key="2">
    <source>
        <dbReference type="ARBA" id="ARBA00022676"/>
    </source>
</evidence>
<organism evidence="7 8">
    <name type="scientific">Coccomyxa viridis</name>
    <dbReference type="NCBI Taxonomy" id="1274662"/>
    <lineage>
        <taxon>Eukaryota</taxon>
        <taxon>Viridiplantae</taxon>
        <taxon>Chlorophyta</taxon>
        <taxon>core chlorophytes</taxon>
        <taxon>Trebouxiophyceae</taxon>
        <taxon>Trebouxiophyceae incertae sedis</taxon>
        <taxon>Coccomyxaceae</taxon>
        <taxon>Coccomyxa</taxon>
    </lineage>
</organism>
<keyword evidence="5" id="KW-0325">Glycoprotein</keyword>
<evidence type="ECO:0000256" key="1">
    <source>
        <dbReference type="ARBA" id="ARBA00004606"/>
    </source>
</evidence>
<gene>
    <name evidence="7" type="primary">g4015</name>
    <name evidence="7" type="ORF">VP750_LOCUS3421</name>
</gene>
<protein>
    <submittedName>
        <fullName evidence="7">G4015 protein</fullName>
    </submittedName>
</protein>
<dbReference type="PANTHER" id="PTHR31042:SF150">
    <property type="entry name" value="OS06G0661900 PROTEIN"/>
    <property type="match status" value="1"/>
</dbReference>
<sequence>MNSPKAGAPRALTRRLRDSLALLVILFALALCFLAWQGTISLQGFRGAFTPPLPRLKAFKETPTGASLDVGAVAAPLQAPQQQVGSSRWTEAFSGFMPPFKSWMPPKVIAKAAAWGDRMLGSDMSASAQELSTLKYSFPDALPKVALMFLTRMGIPYEAVWKAFLESVPNFGGQGDSWTLLFNVYVHPPPNVVLHESSIFVNFQLPQRAEVQWGQWSVVEAEKLLLAQALSDPLNSRFMLLSETCVPLYPAPLVWAQLQGETRSRLNACTNASNPDDESWRMTYRWNDAMESASLNKSHWRKSGQWFALQRRHAELVVADTEVAEAFKQHCWVDADAIANGWGPKAFCPADEHYIPTLLASKGLDNETDCMGSATSVWWDGPYFHPKEFTTEEISMQLIDQLRNYDPNNEWSCDAPGALQSSAILLPAVRRSLIEVDDLQEGAGLIRRQRHGTDELSQTLRAGRGLKDIRQGLPELDIGREVIAAKDAVLEAEVGRVLLQWGQSTESLQEMLIQSIEDKERGSALKPGMIPSWAVPAIEGIPEAVQAASKAATQAAKDAVQSVVAVGSSSPTSAEKEHDDPRDITPRMAEFLTLAEAVRGLKGQGSTVTHVGSPKPSASPAHAPAPAGRPMDRRNYWTADQDNSLLEAMLARYTPLGSASCPLFGRKFREEDALTVLSVAQGYLQAPEELKPAA</sequence>
<reference evidence="7 8" key="1">
    <citation type="submission" date="2024-06" db="EMBL/GenBank/DDBJ databases">
        <authorList>
            <person name="Kraege A."/>
            <person name="Thomma B."/>
        </authorList>
    </citation>
    <scope>NUCLEOTIDE SEQUENCE [LARGE SCALE GENOMIC DNA]</scope>
</reference>
<evidence type="ECO:0000256" key="5">
    <source>
        <dbReference type="ARBA" id="ARBA00023180"/>
    </source>
</evidence>
<evidence type="ECO:0000256" key="6">
    <source>
        <dbReference type="SAM" id="MobiDB-lite"/>
    </source>
</evidence>
<name>A0ABP1FW52_9CHLO</name>
<keyword evidence="4" id="KW-0472">Membrane</keyword>
<keyword evidence="3" id="KW-0808">Transferase</keyword>
<feature type="compositionally biased region" description="Low complexity" evidence="6">
    <location>
        <begin position="613"/>
        <end position="626"/>
    </location>
</feature>
<dbReference type="PANTHER" id="PTHR31042">
    <property type="entry name" value="CORE-2/I-BRANCHING BETA-1,6-N-ACETYLGLUCOSAMINYLTRANSFERASE FAMILY PROTEIN-RELATED"/>
    <property type="match status" value="1"/>
</dbReference>
<keyword evidence="2" id="KW-0328">Glycosyltransferase</keyword>